<dbReference type="PROSITE" id="PS00036">
    <property type="entry name" value="BZIP_BASIC"/>
    <property type="match status" value="1"/>
</dbReference>
<dbReference type="GO" id="GO:0046982">
    <property type="term" value="F:protein heterodimerization activity"/>
    <property type="evidence" value="ECO:0007669"/>
    <property type="project" value="UniProtKB-ARBA"/>
</dbReference>
<sequence length="148" mass="17543">MFYQEPVQYQIPALEDGFTVNEIHELFTILQSEPPVHSTSGSQTTQLDNSVEEIRKRKRMISNQESARRSRWRKKTQLENLTIEVNRLKLVNRELKNRLCTITHEHCFVQGESNRLIAESLHLQQNLAVLYEIMSSMQLQYPMIDHYR</sequence>
<proteinExistence type="predicted"/>
<keyword evidence="5" id="KW-0539">Nucleus</keyword>
<protein>
    <submittedName>
        <fullName evidence="7">Basic leucine-zipper 5</fullName>
    </submittedName>
</protein>
<dbReference type="InterPro" id="IPR046347">
    <property type="entry name" value="bZIP_sf"/>
</dbReference>
<reference evidence="8" key="1">
    <citation type="submission" date="2024-07" db="EMBL/GenBank/DDBJ databases">
        <title>Two chromosome-level genome assemblies of Korean endemic species Abeliophyllum distichum and Forsythia ovata (Oleaceae).</title>
        <authorList>
            <person name="Jang H."/>
        </authorList>
    </citation>
    <scope>NUCLEOTIDE SEQUENCE [LARGE SCALE GENOMIC DNA]</scope>
</reference>
<name>A0ABD1UYJ9_9LAMI</name>
<evidence type="ECO:0000259" key="6">
    <source>
        <dbReference type="PROSITE" id="PS50217"/>
    </source>
</evidence>
<evidence type="ECO:0000256" key="1">
    <source>
        <dbReference type="ARBA" id="ARBA00004123"/>
    </source>
</evidence>
<evidence type="ECO:0000313" key="8">
    <source>
        <dbReference type="Proteomes" id="UP001604277"/>
    </source>
</evidence>
<dbReference type="SMART" id="SM00338">
    <property type="entry name" value="BRLZ"/>
    <property type="match status" value="1"/>
</dbReference>
<feature type="domain" description="BZIP" evidence="6">
    <location>
        <begin position="53"/>
        <end position="105"/>
    </location>
</feature>
<dbReference type="FunFam" id="1.20.5.170:FF:000020">
    <property type="entry name" value="BZIP transcription factor"/>
    <property type="match status" value="1"/>
</dbReference>
<dbReference type="PANTHER" id="PTHR45764">
    <property type="entry name" value="BZIP TRANSCRIPTION FACTOR 44"/>
    <property type="match status" value="1"/>
</dbReference>
<dbReference type="Pfam" id="PF00170">
    <property type="entry name" value="bZIP_1"/>
    <property type="match status" value="1"/>
</dbReference>
<dbReference type="PANTHER" id="PTHR45764:SF45">
    <property type="entry name" value="BZIP DOMAIN-CONTAINING PROTEIN"/>
    <property type="match status" value="1"/>
</dbReference>
<dbReference type="PROSITE" id="PS50217">
    <property type="entry name" value="BZIP"/>
    <property type="match status" value="1"/>
</dbReference>
<accession>A0ABD1UYJ9</accession>
<dbReference type="Proteomes" id="UP001604277">
    <property type="component" value="Unassembled WGS sequence"/>
</dbReference>
<organism evidence="7 8">
    <name type="scientific">Forsythia ovata</name>
    <dbReference type="NCBI Taxonomy" id="205694"/>
    <lineage>
        <taxon>Eukaryota</taxon>
        <taxon>Viridiplantae</taxon>
        <taxon>Streptophyta</taxon>
        <taxon>Embryophyta</taxon>
        <taxon>Tracheophyta</taxon>
        <taxon>Spermatophyta</taxon>
        <taxon>Magnoliopsida</taxon>
        <taxon>eudicotyledons</taxon>
        <taxon>Gunneridae</taxon>
        <taxon>Pentapetalae</taxon>
        <taxon>asterids</taxon>
        <taxon>lamiids</taxon>
        <taxon>Lamiales</taxon>
        <taxon>Oleaceae</taxon>
        <taxon>Forsythieae</taxon>
        <taxon>Forsythia</taxon>
    </lineage>
</organism>
<dbReference type="InterPro" id="IPR045314">
    <property type="entry name" value="bZIP_plant_GBF1"/>
</dbReference>
<dbReference type="AlphaFoldDB" id="A0ABD1UYJ9"/>
<evidence type="ECO:0000313" key="7">
    <source>
        <dbReference type="EMBL" id="KAL2529488.1"/>
    </source>
</evidence>
<dbReference type="SUPFAM" id="SSF57959">
    <property type="entry name" value="Leucine zipper domain"/>
    <property type="match status" value="1"/>
</dbReference>
<dbReference type="EMBL" id="JBFOLJ010000006">
    <property type="protein sequence ID" value="KAL2529488.1"/>
    <property type="molecule type" value="Genomic_DNA"/>
</dbReference>
<evidence type="ECO:0000256" key="4">
    <source>
        <dbReference type="ARBA" id="ARBA00023163"/>
    </source>
</evidence>
<evidence type="ECO:0000256" key="2">
    <source>
        <dbReference type="ARBA" id="ARBA00023015"/>
    </source>
</evidence>
<dbReference type="InterPro" id="IPR004827">
    <property type="entry name" value="bZIP"/>
</dbReference>
<gene>
    <name evidence="7" type="ORF">Fot_22089</name>
</gene>
<comment type="subcellular location">
    <subcellularLocation>
        <location evidence="1">Nucleus</location>
    </subcellularLocation>
</comment>
<comment type="caution">
    <text evidence="7">The sequence shown here is derived from an EMBL/GenBank/DDBJ whole genome shotgun (WGS) entry which is preliminary data.</text>
</comment>
<dbReference type="CDD" id="cd14702">
    <property type="entry name" value="bZIP_plant_GBF1"/>
    <property type="match status" value="1"/>
</dbReference>
<keyword evidence="2" id="KW-0805">Transcription regulation</keyword>
<dbReference type="Gene3D" id="1.20.5.170">
    <property type="match status" value="1"/>
</dbReference>
<evidence type="ECO:0000256" key="3">
    <source>
        <dbReference type="ARBA" id="ARBA00023125"/>
    </source>
</evidence>
<keyword evidence="8" id="KW-1185">Reference proteome</keyword>
<dbReference type="GO" id="GO:0005634">
    <property type="term" value="C:nucleus"/>
    <property type="evidence" value="ECO:0007669"/>
    <property type="project" value="UniProtKB-SubCell"/>
</dbReference>
<keyword evidence="4" id="KW-0804">Transcription</keyword>
<dbReference type="GO" id="GO:0003677">
    <property type="term" value="F:DNA binding"/>
    <property type="evidence" value="ECO:0007669"/>
    <property type="project" value="UniProtKB-KW"/>
</dbReference>
<evidence type="ECO:0000256" key="5">
    <source>
        <dbReference type="ARBA" id="ARBA00023242"/>
    </source>
</evidence>
<keyword evidence="3" id="KW-0238">DNA-binding</keyword>